<dbReference type="EMBL" id="DF974061">
    <property type="protein sequence ID" value="GAU44663.1"/>
    <property type="molecule type" value="Genomic_DNA"/>
</dbReference>
<reference evidence="2" key="1">
    <citation type="journal article" date="2017" name="Front. Plant Sci.">
        <title>Climate Clever Clovers: New Paradigm to Reduce the Environmental Footprint of Ruminants by Breeding Low Methanogenic Forages Utilizing Haplotype Variation.</title>
        <authorList>
            <person name="Kaur P."/>
            <person name="Appels R."/>
            <person name="Bayer P.E."/>
            <person name="Keeble-Gagnere G."/>
            <person name="Wang J."/>
            <person name="Hirakawa H."/>
            <person name="Shirasawa K."/>
            <person name="Vercoe P."/>
            <person name="Stefanova K."/>
            <person name="Durmic Z."/>
            <person name="Nichols P."/>
            <person name="Revell C."/>
            <person name="Isobe S.N."/>
            <person name="Edwards D."/>
            <person name="Erskine W."/>
        </authorList>
    </citation>
    <scope>NUCLEOTIDE SEQUENCE [LARGE SCALE GENOMIC DNA]</scope>
    <source>
        <strain evidence="2">cv. Daliak</strain>
    </source>
</reference>
<keyword evidence="2" id="KW-1185">Reference proteome</keyword>
<accession>A0A2Z6NRB3</accession>
<dbReference type="AlphaFoldDB" id="A0A2Z6NRB3"/>
<sequence>MVDKKFVTDYVLHHRKKKFADPRNSADLRRNLFFIAKKLCCYTDYVACMRGMKILRDERARVSILKEKVERRGRLRERALI</sequence>
<dbReference type="Proteomes" id="UP000242715">
    <property type="component" value="Unassembled WGS sequence"/>
</dbReference>
<organism evidence="1 2">
    <name type="scientific">Trifolium subterraneum</name>
    <name type="common">Subterranean clover</name>
    <dbReference type="NCBI Taxonomy" id="3900"/>
    <lineage>
        <taxon>Eukaryota</taxon>
        <taxon>Viridiplantae</taxon>
        <taxon>Streptophyta</taxon>
        <taxon>Embryophyta</taxon>
        <taxon>Tracheophyta</taxon>
        <taxon>Spermatophyta</taxon>
        <taxon>Magnoliopsida</taxon>
        <taxon>eudicotyledons</taxon>
        <taxon>Gunneridae</taxon>
        <taxon>Pentapetalae</taxon>
        <taxon>rosids</taxon>
        <taxon>fabids</taxon>
        <taxon>Fabales</taxon>
        <taxon>Fabaceae</taxon>
        <taxon>Papilionoideae</taxon>
        <taxon>50 kb inversion clade</taxon>
        <taxon>NPAAA clade</taxon>
        <taxon>Hologalegina</taxon>
        <taxon>IRL clade</taxon>
        <taxon>Trifolieae</taxon>
        <taxon>Trifolium</taxon>
    </lineage>
</organism>
<proteinExistence type="predicted"/>
<name>A0A2Z6NRB3_TRISU</name>
<evidence type="ECO:0000313" key="1">
    <source>
        <dbReference type="EMBL" id="GAU44663.1"/>
    </source>
</evidence>
<evidence type="ECO:0000313" key="2">
    <source>
        <dbReference type="Proteomes" id="UP000242715"/>
    </source>
</evidence>
<gene>
    <name evidence="1" type="ORF">TSUD_204430</name>
</gene>
<protein>
    <submittedName>
        <fullName evidence="1">Uncharacterized protein</fullName>
    </submittedName>
</protein>